<dbReference type="Pfam" id="PF05795">
    <property type="entry name" value="Plasmodium_Vir"/>
    <property type="match status" value="1"/>
</dbReference>
<dbReference type="GeneID" id="30910079"/>
<keyword evidence="2" id="KW-1185">Reference proteome</keyword>
<dbReference type="InterPro" id="IPR008780">
    <property type="entry name" value="Plasmodium_Vir"/>
</dbReference>
<dbReference type="OrthoDB" id="381419at2759"/>
<sequence length="247" mass="28060">MSVSAGSTKSVKSPAWDVYYKFWTPETCSEAQGYENYGSTLAKTLGKGIQRSKVNIQGGISIIARGWCNAYKIKRENQSLDYDPCDFLYYWLGTRVKQNWKNENFPQVIKTIYDSFPRVGNKTICTDKYPDISKDLFEKSKELFDFFYNYGTAIDELSKKGLLKNEKCNTSLGKAKEAYESIQSACSGESETSTYCIKLKGEYGQYFEDGQKKWECPVDPARAEKAHEDVIIGKGSEIYFQPAACNK</sequence>
<gene>
    <name evidence="1" type="ORF">PCOAH_00033480</name>
</gene>
<dbReference type="RefSeq" id="XP_019915613.1">
    <property type="nucleotide sequence ID" value="XM_020060142.1"/>
</dbReference>
<name>A0A1B1E1L2_9APIC</name>
<accession>A0A1B1E1L2</accession>
<dbReference type="KEGG" id="pcot:PCOAH_00033480"/>
<protein>
    <submittedName>
        <fullName evidence="1">KIR protein</fullName>
    </submittedName>
</protein>
<dbReference type="EMBL" id="CP016249">
    <property type="protein sequence ID" value="ANQ08918.1"/>
    <property type="molecule type" value="Genomic_DNA"/>
</dbReference>
<evidence type="ECO:0000313" key="1">
    <source>
        <dbReference type="EMBL" id="ANQ08918.1"/>
    </source>
</evidence>
<reference evidence="2" key="1">
    <citation type="submission" date="2016-06" db="EMBL/GenBank/DDBJ databases">
        <title>First high quality genome sequence of Plasmodium coatneyi using continuous long reads from single molecule, real-time sequencing.</title>
        <authorList>
            <person name="Chien J.-T."/>
            <person name="Pakala S.B."/>
            <person name="Geraldo J.A."/>
            <person name="Lapp S.A."/>
            <person name="Barnwell J.W."/>
            <person name="Kissinger J.C."/>
            <person name="Galinski M.R."/>
            <person name="Humphrey J.C."/>
        </authorList>
    </citation>
    <scope>NUCLEOTIDE SEQUENCE [LARGE SCALE GENOMIC DNA]</scope>
    <source>
        <strain evidence="2">Hackeri</strain>
    </source>
</reference>
<dbReference type="AlphaFoldDB" id="A0A1B1E1L2"/>
<dbReference type="VEuPathDB" id="PlasmoDB:PCOAH_00033480"/>
<evidence type="ECO:0000313" key="2">
    <source>
        <dbReference type="Proteomes" id="UP000092716"/>
    </source>
</evidence>
<organism evidence="1 2">
    <name type="scientific">Plasmodium coatneyi</name>
    <dbReference type="NCBI Taxonomy" id="208452"/>
    <lineage>
        <taxon>Eukaryota</taxon>
        <taxon>Sar</taxon>
        <taxon>Alveolata</taxon>
        <taxon>Apicomplexa</taxon>
        <taxon>Aconoidasida</taxon>
        <taxon>Haemosporida</taxon>
        <taxon>Plasmodiidae</taxon>
        <taxon>Plasmodium</taxon>
    </lineage>
</organism>
<dbReference type="Proteomes" id="UP000092716">
    <property type="component" value="Chromosome 11"/>
</dbReference>
<proteinExistence type="predicted"/>